<dbReference type="SUPFAM" id="SSF52218">
    <property type="entry name" value="Flavoproteins"/>
    <property type="match status" value="1"/>
</dbReference>
<dbReference type="InterPro" id="IPR029039">
    <property type="entry name" value="Flavoprotein-like_sf"/>
</dbReference>
<comment type="caution">
    <text evidence="9">The sequence shown here is derived from an EMBL/GenBank/DDBJ whole genome shotgun (WGS) entry which is preliminary data.</text>
</comment>
<evidence type="ECO:0000256" key="2">
    <source>
        <dbReference type="ARBA" id="ARBA00005267"/>
    </source>
</evidence>
<keyword evidence="4 7" id="KW-0285">Flavoprotein</keyword>
<dbReference type="NCBIfam" id="NF006739">
    <property type="entry name" value="PRK09267.1-5"/>
    <property type="match status" value="1"/>
</dbReference>
<sequence>MKKVGIFYGSESGNTKEVCQKIAQEIGDEAEVFDVSGASKEQILGFDNLILASATYGSGDLQDDWEKAFKNFNESDFASKVIALVGVGDGDSYSDTFCDSIYHLYEKVKSAKIVGRVNAEGYIYDESLSVDEGEFLGLAIDEENQSELTEGRIKAWVKQIKGEFI</sequence>
<dbReference type="PANTHER" id="PTHR42809:SF1">
    <property type="entry name" value="FLAVODOXIN 1"/>
    <property type="match status" value="1"/>
</dbReference>
<name>A0A3D8IXZ5_9HELI</name>
<dbReference type="NCBIfam" id="TIGR01752">
    <property type="entry name" value="flav_long"/>
    <property type="match status" value="1"/>
</dbReference>
<keyword evidence="10" id="KW-1185">Reference proteome</keyword>
<dbReference type="PIRSF" id="PIRSF038996">
    <property type="entry name" value="FldA"/>
    <property type="match status" value="1"/>
</dbReference>
<dbReference type="RefSeq" id="WP_104723438.1">
    <property type="nucleotide sequence ID" value="NZ_FZNE01000002.1"/>
</dbReference>
<evidence type="ECO:0000256" key="6">
    <source>
        <dbReference type="ARBA" id="ARBA00022982"/>
    </source>
</evidence>
<dbReference type="InterPro" id="IPR008254">
    <property type="entry name" value="Flavodoxin/NO_synth"/>
</dbReference>
<dbReference type="GO" id="GO:0010181">
    <property type="term" value="F:FMN binding"/>
    <property type="evidence" value="ECO:0007669"/>
    <property type="project" value="UniProtKB-UniRule"/>
</dbReference>
<comment type="similarity">
    <text evidence="2 7">Belongs to the flavodoxin family.</text>
</comment>
<evidence type="ECO:0000256" key="4">
    <source>
        <dbReference type="ARBA" id="ARBA00022630"/>
    </source>
</evidence>
<dbReference type="Pfam" id="PF00258">
    <property type="entry name" value="Flavodoxin_1"/>
    <property type="match status" value="1"/>
</dbReference>
<evidence type="ECO:0000256" key="5">
    <source>
        <dbReference type="ARBA" id="ARBA00022643"/>
    </source>
</evidence>
<comment type="function">
    <text evidence="7">Low-potential electron donor to a number of redox enzymes.</text>
</comment>
<evidence type="ECO:0000259" key="8">
    <source>
        <dbReference type="PROSITE" id="PS50902"/>
    </source>
</evidence>
<dbReference type="InterPro" id="IPR010086">
    <property type="entry name" value="Flavodoxin_lc"/>
</dbReference>
<dbReference type="InterPro" id="IPR050619">
    <property type="entry name" value="Flavodoxin"/>
</dbReference>
<protein>
    <recommendedName>
        <fullName evidence="7">Flavodoxin</fullName>
    </recommendedName>
</protein>
<organism evidence="9 10">
    <name type="scientific">Helicobacter cholecystus</name>
    <dbReference type="NCBI Taxonomy" id="45498"/>
    <lineage>
        <taxon>Bacteria</taxon>
        <taxon>Pseudomonadati</taxon>
        <taxon>Campylobacterota</taxon>
        <taxon>Epsilonproteobacteria</taxon>
        <taxon>Campylobacterales</taxon>
        <taxon>Helicobacteraceae</taxon>
        <taxon>Helicobacter</taxon>
    </lineage>
</organism>
<keyword evidence="3 7" id="KW-0813">Transport</keyword>
<evidence type="ECO:0000313" key="9">
    <source>
        <dbReference type="EMBL" id="RDU69846.1"/>
    </source>
</evidence>
<evidence type="ECO:0000313" key="10">
    <source>
        <dbReference type="Proteomes" id="UP000257067"/>
    </source>
</evidence>
<dbReference type="PRINTS" id="PR00369">
    <property type="entry name" value="FLAVODOXIN"/>
</dbReference>
<keyword evidence="5 7" id="KW-0288">FMN</keyword>
<dbReference type="Gene3D" id="3.40.50.360">
    <property type="match status" value="1"/>
</dbReference>
<feature type="domain" description="Flavodoxin-like" evidence="8">
    <location>
        <begin position="4"/>
        <end position="161"/>
    </location>
</feature>
<proteinExistence type="inferred from homology"/>
<dbReference type="Proteomes" id="UP000257067">
    <property type="component" value="Unassembled WGS sequence"/>
</dbReference>
<comment type="cofactor">
    <cofactor evidence="1 7">
        <name>FMN</name>
        <dbReference type="ChEBI" id="CHEBI:58210"/>
    </cofactor>
</comment>
<dbReference type="OrthoDB" id="359268at2"/>
<dbReference type="EMBL" id="NXLU01000001">
    <property type="protein sequence ID" value="RDU69846.1"/>
    <property type="molecule type" value="Genomic_DNA"/>
</dbReference>
<accession>A0A3D8IXZ5</accession>
<dbReference type="InterPro" id="IPR001094">
    <property type="entry name" value="Flavdoxin-like"/>
</dbReference>
<evidence type="ECO:0000256" key="1">
    <source>
        <dbReference type="ARBA" id="ARBA00001917"/>
    </source>
</evidence>
<reference evidence="9 10" key="1">
    <citation type="submission" date="2018-04" db="EMBL/GenBank/DDBJ databases">
        <title>Novel Campyloabacter and Helicobacter Species and Strains.</title>
        <authorList>
            <person name="Mannion A.J."/>
            <person name="Shen Z."/>
            <person name="Fox J.G."/>
        </authorList>
    </citation>
    <scope>NUCLEOTIDE SEQUENCE [LARGE SCALE GENOMIC DNA]</scope>
    <source>
        <strain evidence="9 10">ATCC 700242</strain>
    </source>
</reference>
<evidence type="ECO:0000256" key="7">
    <source>
        <dbReference type="PIRNR" id="PIRNR038996"/>
    </source>
</evidence>
<dbReference type="GO" id="GO:0009055">
    <property type="term" value="F:electron transfer activity"/>
    <property type="evidence" value="ECO:0007669"/>
    <property type="project" value="UniProtKB-UniRule"/>
</dbReference>
<dbReference type="PROSITE" id="PS50902">
    <property type="entry name" value="FLAVODOXIN_LIKE"/>
    <property type="match status" value="1"/>
</dbReference>
<gene>
    <name evidence="9" type="ORF">CQA62_00050</name>
</gene>
<keyword evidence="6 7" id="KW-0249">Electron transport</keyword>
<dbReference type="PANTHER" id="PTHR42809">
    <property type="entry name" value="FLAVODOXIN 2"/>
    <property type="match status" value="1"/>
</dbReference>
<dbReference type="AlphaFoldDB" id="A0A3D8IXZ5"/>
<evidence type="ECO:0000256" key="3">
    <source>
        <dbReference type="ARBA" id="ARBA00022448"/>
    </source>
</evidence>